<organism evidence="2 3">
    <name type="scientific">Lynx pardinus</name>
    <name type="common">Iberian lynx</name>
    <name type="synonym">Felis pardina</name>
    <dbReference type="NCBI Taxonomy" id="191816"/>
    <lineage>
        <taxon>Eukaryota</taxon>
        <taxon>Metazoa</taxon>
        <taxon>Chordata</taxon>
        <taxon>Craniata</taxon>
        <taxon>Vertebrata</taxon>
        <taxon>Euteleostomi</taxon>
        <taxon>Mammalia</taxon>
        <taxon>Eutheria</taxon>
        <taxon>Laurasiatheria</taxon>
        <taxon>Carnivora</taxon>
        <taxon>Feliformia</taxon>
        <taxon>Felidae</taxon>
        <taxon>Felinae</taxon>
        <taxon>Lynx</taxon>
    </lineage>
</organism>
<sequence length="236" mass="26692">MESSSKTFMRHLPVTPGYSGFVPYLSCQESTSKDNMSHCLKTFQESTRRYKHQLEEFRCSVATARKLKPVCSEETVLRELHQYYRQYHPLSLERKHVKKPLQEPPIPGWAGYLPRARVTELGCATRYTVMARNCYRDFLDLVEQARKAHLKPYEEIYGVGSTQPPSAPSPKVLQHQGLLPKYPEFSIPGGSCPAHGRPLTEDPRPPVTCGCAQRSTVSCNGKIYLEPLSSAKYAEG</sequence>
<dbReference type="EMBL" id="CAAGRJ010007851">
    <property type="protein sequence ID" value="VFV25630.1"/>
    <property type="molecule type" value="Genomic_DNA"/>
</dbReference>
<accession>A0A485MXN6</accession>
<protein>
    <recommendedName>
        <fullName evidence="1">Sperm-associated microtubule inner protein 5 domain-containing protein</fullName>
    </recommendedName>
</protein>
<proteinExistence type="predicted"/>
<evidence type="ECO:0000313" key="3">
    <source>
        <dbReference type="Proteomes" id="UP000386466"/>
    </source>
</evidence>
<dbReference type="Proteomes" id="UP000386466">
    <property type="component" value="Unassembled WGS sequence"/>
</dbReference>
<feature type="domain" description="Sperm-associated microtubule inner protein 5" evidence="1">
    <location>
        <begin position="93"/>
        <end position="154"/>
    </location>
</feature>
<dbReference type="Pfam" id="PF22573">
    <property type="entry name" value="SPMIP5"/>
    <property type="match status" value="1"/>
</dbReference>
<evidence type="ECO:0000259" key="1">
    <source>
        <dbReference type="Pfam" id="PF22573"/>
    </source>
</evidence>
<reference evidence="2 3" key="1">
    <citation type="submission" date="2019-01" db="EMBL/GenBank/DDBJ databases">
        <authorList>
            <person name="Alioto T."/>
            <person name="Alioto T."/>
        </authorList>
    </citation>
    <scope>NUCLEOTIDE SEQUENCE [LARGE SCALE GENOMIC DNA]</scope>
</reference>
<dbReference type="InterPro" id="IPR043246">
    <property type="entry name" value="SPMIP5"/>
</dbReference>
<evidence type="ECO:0000313" key="2">
    <source>
        <dbReference type="EMBL" id="VFV25630.1"/>
    </source>
</evidence>
<dbReference type="PANTHER" id="PTHR47301:SF1">
    <property type="entry name" value="CHROMOSOME 10 OPEN READING FRAME 82"/>
    <property type="match status" value="1"/>
</dbReference>
<keyword evidence="3" id="KW-1185">Reference proteome</keyword>
<name>A0A485MXN6_LYNPA</name>
<dbReference type="InterPro" id="IPR055215">
    <property type="entry name" value="SPMIP5_dom"/>
</dbReference>
<gene>
    <name evidence="2" type="ORF">LYPA_23C016059</name>
</gene>
<dbReference type="AlphaFoldDB" id="A0A485MXN6"/>
<dbReference type="PANTHER" id="PTHR47301">
    <property type="entry name" value="HYPOTHETICAL PROTEIN LOC681006"/>
    <property type="match status" value="1"/>
</dbReference>